<dbReference type="RefSeq" id="WP_189477999.1">
    <property type="nucleotide sequence ID" value="NZ_BMYM01000002.1"/>
</dbReference>
<organism evidence="2 3">
    <name type="scientific">Parahalioglobus pacificus</name>
    <dbReference type="NCBI Taxonomy" id="930806"/>
    <lineage>
        <taxon>Bacteria</taxon>
        <taxon>Pseudomonadati</taxon>
        <taxon>Pseudomonadota</taxon>
        <taxon>Gammaproteobacteria</taxon>
        <taxon>Cellvibrionales</taxon>
        <taxon>Halieaceae</taxon>
        <taxon>Parahalioglobus</taxon>
    </lineage>
</organism>
<dbReference type="Proteomes" id="UP000644693">
    <property type="component" value="Unassembled WGS sequence"/>
</dbReference>
<keyword evidence="1" id="KW-0812">Transmembrane</keyword>
<gene>
    <name evidence="2" type="ORF">GCM10007053_23700</name>
</gene>
<name>A0A919CM03_9GAMM</name>
<evidence type="ECO:0008006" key="4">
    <source>
        <dbReference type="Google" id="ProtNLM"/>
    </source>
</evidence>
<evidence type="ECO:0000256" key="1">
    <source>
        <dbReference type="SAM" id="Phobius"/>
    </source>
</evidence>
<keyword evidence="3" id="KW-1185">Reference proteome</keyword>
<sequence>MKRHYFSSNSLADLEAVERELEEAGITSPQLHVLSLDDAGAERHGLHTVEAVLKKDVVRGTARGAAIGIVVAGMVLAAAYLTGITETTTWVPPTFLAIVALGFCTWEGGLIGIQEPHVDFRRFEKELAQGRHIFFVDIDPEQEGALGAVAANHPMLTPAGQGEATPKLVIQGRNAFDRVMKVAP</sequence>
<keyword evidence="1" id="KW-1133">Transmembrane helix</keyword>
<protein>
    <recommendedName>
        <fullName evidence="4">NAD/FAD-utilizing enzyme</fullName>
    </recommendedName>
</protein>
<proteinExistence type="predicted"/>
<keyword evidence="1" id="KW-0472">Membrane</keyword>
<feature type="transmembrane region" description="Helical" evidence="1">
    <location>
        <begin position="64"/>
        <end position="84"/>
    </location>
</feature>
<feature type="transmembrane region" description="Helical" evidence="1">
    <location>
        <begin position="90"/>
        <end position="113"/>
    </location>
</feature>
<dbReference type="EMBL" id="BMYM01000002">
    <property type="protein sequence ID" value="GHD35994.1"/>
    <property type="molecule type" value="Genomic_DNA"/>
</dbReference>
<accession>A0A919CM03</accession>
<dbReference type="AlphaFoldDB" id="A0A919CM03"/>
<evidence type="ECO:0000313" key="2">
    <source>
        <dbReference type="EMBL" id="GHD35994.1"/>
    </source>
</evidence>
<reference evidence="2" key="2">
    <citation type="submission" date="2020-09" db="EMBL/GenBank/DDBJ databases">
        <authorList>
            <person name="Sun Q."/>
            <person name="Kim S."/>
        </authorList>
    </citation>
    <scope>NUCLEOTIDE SEQUENCE</scope>
    <source>
        <strain evidence="2">KCTC 23430</strain>
    </source>
</reference>
<reference evidence="2" key="1">
    <citation type="journal article" date="2014" name="Int. J. Syst. Evol. Microbiol.">
        <title>Complete genome sequence of Corynebacterium casei LMG S-19264T (=DSM 44701T), isolated from a smear-ripened cheese.</title>
        <authorList>
            <consortium name="US DOE Joint Genome Institute (JGI-PGF)"/>
            <person name="Walter F."/>
            <person name="Albersmeier A."/>
            <person name="Kalinowski J."/>
            <person name="Ruckert C."/>
        </authorList>
    </citation>
    <scope>NUCLEOTIDE SEQUENCE</scope>
    <source>
        <strain evidence="2">KCTC 23430</strain>
    </source>
</reference>
<comment type="caution">
    <text evidence="2">The sequence shown here is derived from an EMBL/GenBank/DDBJ whole genome shotgun (WGS) entry which is preliminary data.</text>
</comment>
<evidence type="ECO:0000313" key="3">
    <source>
        <dbReference type="Proteomes" id="UP000644693"/>
    </source>
</evidence>